<keyword evidence="1" id="KW-0812">Transmembrane</keyword>
<organism evidence="2 3">
    <name type="scientific">Richelia sinica FACHB-800</name>
    <dbReference type="NCBI Taxonomy" id="1357546"/>
    <lineage>
        <taxon>Bacteria</taxon>
        <taxon>Bacillati</taxon>
        <taxon>Cyanobacteriota</taxon>
        <taxon>Cyanophyceae</taxon>
        <taxon>Nostocales</taxon>
        <taxon>Nostocaceae</taxon>
        <taxon>Richelia</taxon>
    </lineage>
</organism>
<gene>
    <name evidence="2" type="ORF">B6N60_02258</name>
</gene>
<proteinExistence type="predicted"/>
<dbReference type="AlphaFoldDB" id="A0A975T7E5"/>
<keyword evidence="1" id="KW-0472">Membrane</keyword>
<keyword evidence="3" id="KW-1185">Reference proteome</keyword>
<name>A0A975T7E5_9NOST</name>
<accession>A0A975T7E5</accession>
<protein>
    <submittedName>
        <fullName evidence="2">Uncharacterized protein</fullName>
    </submittedName>
</protein>
<reference evidence="2" key="1">
    <citation type="submission" date="2017-04" db="EMBL/GenBank/DDBJ databases">
        <title>Genome deletions in a multicellular cyanobacterial endosymbiont for morphological adaptation in marine diatoms.</title>
        <authorList>
            <person name="Wang Y."/>
            <person name="Gao H."/>
            <person name="Li R."/>
            <person name="Xu X."/>
        </authorList>
    </citation>
    <scope>NUCLEOTIDE SEQUENCE</scope>
    <source>
        <strain evidence="2">FACHB 800</strain>
    </source>
</reference>
<sequence>MRVLMLHRADIIATVIVMAMFTTADIIAVITIVL</sequence>
<dbReference type="EMBL" id="CP021056">
    <property type="protein sequence ID" value="QXE23568.1"/>
    <property type="molecule type" value="Genomic_DNA"/>
</dbReference>
<evidence type="ECO:0000256" key="1">
    <source>
        <dbReference type="SAM" id="Phobius"/>
    </source>
</evidence>
<evidence type="ECO:0000313" key="2">
    <source>
        <dbReference type="EMBL" id="QXE23568.1"/>
    </source>
</evidence>
<dbReference type="Proteomes" id="UP000683511">
    <property type="component" value="Chromosome"/>
</dbReference>
<dbReference type="KEGG" id="rsin:B6N60_02258"/>
<feature type="transmembrane region" description="Helical" evidence="1">
    <location>
        <begin position="12"/>
        <end position="33"/>
    </location>
</feature>
<keyword evidence="1" id="KW-1133">Transmembrane helix</keyword>
<evidence type="ECO:0000313" key="3">
    <source>
        <dbReference type="Proteomes" id="UP000683511"/>
    </source>
</evidence>